<feature type="compositionally biased region" description="Basic and acidic residues" evidence="1">
    <location>
        <begin position="93"/>
        <end position="108"/>
    </location>
</feature>
<sequence length="218" mass="22853">MKAIILTSAPKDVAGVHDVQKGAREEELRGMSSYPGFHCVTERVVSKGMQFRDGTAGVYECTAIAGVGVNVEEVGREREASPADADASELDVVEERASGVDDERSEDRVWGDMKTGGAEREGRKVRRVHAGKAVGEGSGETFSNTSYLGGEGEDAAAQTQDAGHVLEVRALASVAAAKHYVRQRDGVGDERAGSGGLVLIENGVGAGGAVRRRRDAVA</sequence>
<keyword evidence="3" id="KW-1185">Reference proteome</keyword>
<comment type="caution">
    <text evidence="2">The sequence shown here is derived from an EMBL/GenBank/DDBJ whole genome shotgun (WGS) entry which is preliminary data.</text>
</comment>
<protein>
    <submittedName>
        <fullName evidence="2">Uncharacterized protein</fullName>
    </submittedName>
</protein>
<evidence type="ECO:0000256" key="1">
    <source>
        <dbReference type="SAM" id="MobiDB-lite"/>
    </source>
</evidence>
<dbReference type="AlphaFoldDB" id="A0A9D4Z509"/>
<dbReference type="EMBL" id="JABFUD020000024">
    <property type="protein sequence ID" value="KAI5059996.1"/>
    <property type="molecule type" value="Genomic_DNA"/>
</dbReference>
<feature type="region of interest" description="Disordered" evidence="1">
    <location>
        <begin position="75"/>
        <end position="108"/>
    </location>
</feature>
<proteinExistence type="predicted"/>
<reference evidence="2" key="1">
    <citation type="submission" date="2021-01" db="EMBL/GenBank/DDBJ databases">
        <title>Adiantum capillus-veneris genome.</title>
        <authorList>
            <person name="Fang Y."/>
            <person name="Liao Q."/>
        </authorList>
    </citation>
    <scope>NUCLEOTIDE SEQUENCE</scope>
    <source>
        <strain evidence="2">H3</strain>
        <tissue evidence="2">Leaf</tissue>
    </source>
</reference>
<name>A0A9D4Z509_ADICA</name>
<evidence type="ECO:0000313" key="2">
    <source>
        <dbReference type="EMBL" id="KAI5059996.1"/>
    </source>
</evidence>
<dbReference type="Proteomes" id="UP000886520">
    <property type="component" value="Chromosome 24"/>
</dbReference>
<accession>A0A9D4Z509</accession>
<gene>
    <name evidence="2" type="ORF">GOP47_0024416</name>
</gene>
<organism evidence="2 3">
    <name type="scientific">Adiantum capillus-veneris</name>
    <name type="common">Maidenhair fern</name>
    <dbReference type="NCBI Taxonomy" id="13818"/>
    <lineage>
        <taxon>Eukaryota</taxon>
        <taxon>Viridiplantae</taxon>
        <taxon>Streptophyta</taxon>
        <taxon>Embryophyta</taxon>
        <taxon>Tracheophyta</taxon>
        <taxon>Polypodiopsida</taxon>
        <taxon>Polypodiidae</taxon>
        <taxon>Polypodiales</taxon>
        <taxon>Pteridineae</taxon>
        <taxon>Pteridaceae</taxon>
        <taxon>Vittarioideae</taxon>
        <taxon>Adiantum</taxon>
    </lineage>
</organism>
<evidence type="ECO:0000313" key="3">
    <source>
        <dbReference type="Proteomes" id="UP000886520"/>
    </source>
</evidence>